<protein>
    <submittedName>
        <fullName evidence="1">Uncharacterized protein</fullName>
    </submittedName>
</protein>
<dbReference type="AlphaFoldDB" id="A0A2P6QU70"/>
<keyword evidence="2" id="KW-1185">Reference proteome</keyword>
<gene>
    <name evidence="1" type="ORF">RchiOBHm_Chr4g0405871</name>
</gene>
<reference evidence="1 2" key="1">
    <citation type="journal article" date="2018" name="Nat. Genet.">
        <title>The Rosa genome provides new insights in the design of modern roses.</title>
        <authorList>
            <person name="Bendahmane M."/>
        </authorList>
    </citation>
    <scope>NUCLEOTIDE SEQUENCE [LARGE SCALE GENOMIC DNA]</scope>
    <source>
        <strain evidence="2">cv. Old Blush</strain>
    </source>
</reference>
<name>A0A2P6QU70_ROSCH</name>
<evidence type="ECO:0000313" key="2">
    <source>
        <dbReference type="Proteomes" id="UP000238479"/>
    </source>
</evidence>
<dbReference type="Gramene" id="PRQ37732">
    <property type="protein sequence ID" value="PRQ37732"/>
    <property type="gene ID" value="RchiOBHm_Chr4g0405871"/>
</dbReference>
<dbReference type="Proteomes" id="UP000238479">
    <property type="component" value="Chromosome 4"/>
</dbReference>
<comment type="caution">
    <text evidence="1">The sequence shown here is derived from an EMBL/GenBank/DDBJ whole genome shotgun (WGS) entry which is preliminary data.</text>
</comment>
<organism evidence="1 2">
    <name type="scientific">Rosa chinensis</name>
    <name type="common">China rose</name>
    <dbReference type="NCBI Taxonomy" id="74649"/>
    <lineage>
        <taxon>Eukaryota</taxon>
        <taxon>Viridiplantae</taxon>
        <taxon>Streptophyta</taxon>
        <taxon>Embryophyta</taxon>
        <taxon>Tracheophyta</taxon>
        <taxon>Spermatophyta</taxon>
        <taxon>Magnoliopsida</taxon>
        <taxon>eudicotyledons</taxon>
        <taxon>Gunneridae</taxon>
        <taxon>Pentapetalae</taxon>
        <taxon>rosids</taxon>
        <taxon>fabids</taxon>
        <taxon>Rosales</taxon>
        <taxon>Rosaceae</taxon>
        <taxon>Rosoideae</taxon>
        <taxon>Rosoideae incertae sedis</taxon>
        <taxon>Rosa</taxon>
    </lineage>
</organism>
<proteinExistence type="predicted"/>
<sequence length="49" mass="5541">MKMRSMMGLERIGLKKIADLAGTIRKKQCMSEETMEVIIKIILGGSLMR</sequence>
<accession>A0A2P6QU70</accession>
<dbReference type="EMBL" id="PDCK01000042">
    <property type="protein sequence ID" value="PRQ37732.1"/>
    <property type="molecule type" value="Genomic_DNA"/>
</dbReference>
<evidence type="ECO:0000313" key="1">
    <source>
        <dbReference type="EMBL" id="PRQ37732.1"/>
    </source>
</evidence>